<organism evidence="2 3">
    <name type="scientific">Emiliania huxleyi (strain CCMP1516)</name>
    <dbReference type="NCBI Taxonomy" id="280463"/>
    <lineage>
        <taxon>Eukaryota</taxon>
        <taxon>Haptista</taxon>
        <taxon>Haptophyta</taxon>
        <taxon>Prymnesiophyceae</taxon>
        <taxon>Isochrysidales</taxon>
        <taxon>Noelaerhabdaceae</taxon>
        <taxon>Emiliania</taxon>
    </lineage>
</organism>
<dbReference type="EnsemblProtists" id="EOD22951">
    <property type="protein sequence ID" value="EOD22951"/>
    <property type="gene ID" value="EMIHUDRAFT_46552"/>
</dbReference>
<reference evidence="2" key="2">
    <citation type="submission" date="2024-10" db="UniProtKB">
        <authorList>
            <consortium name="EnsemblProtists"/>
        </authorList>
    </citation>
    <scope>IDENTIFICATION</scope>
</reference>
<name>A0A0D3JHG6_EMIH1</name>
<dbReference type="AlphaFoldDB" id="A0A0D3JHG6"/>
<sequence length="106" mass="12217">RWASRQRMLRRTGALSDSMVDELDELGFVWDPLMHAWEQRLEELEAFAAENGHASPPVDYAQSPGLPAWVARQRVLHKRGELLSARREALEQLGFEFDPSSAKWEQ</sequence>
<dbReference type="PaxDb" id="2903-EOD22951"/>
<dbReference type="InterPro" id="IPR005114">
    <property type="entry name" value="Helicase_assoc"/>
</dbReference>
<proteinExistence type="predicted"/>
<dbReference type="GeneID" id="17268498"/>
<dbReference type="Proteomes" id="UP000013827">
    <property type="component" value="Unassembled WGS sequence"/>
</dbReference>
<evidence type="ECO:0000313" key="2">
    <source>
        <dbReference type="EnsemblProtists" id="EOD22951"/>
    </source>
</evidence>
<dbReference type="PANTHER" id="PTHR33418">
    <property type="entry name" value="HELICASE-ASSOCIATED"/>
    <property type="match status" value="1"/>
</dbReference>
<protein>
    <recommendedName>
        <fullName evidence="1">Helicase-associated domain-containing protein</fullName>
    </recommendedName>
</protein>
<keyword evidence="3" id="KW-1185">Reference proteome</keyword>
<dbReference type="Gene3D" id="6.10.140.530">
    <property type="match status" value="1"/>
</dbReference>
<dbReference type="Pfam" id="PF03457">
    <property type="entry name" value="HA"/>
    <property type="match status" value="1"/>
</dbReference>
<dbReference type="KEGG" id="ehx:EMIHUDRAFT_46552"/>
<dbReference type="OMA" id="PLMHAWE"/>
<evidence type="ECO:0000313" key="3">
    <source>
        <dbReference type="Proteomes" id="UP000013827"/>
    </source>
</evidence>
<dbReference type="PANTHER" id="PTHR33418:SF1">
    <property type="entry name" value="HELICASE-ASSOCIATED DOMAIN-CONTAINING PROTEIN"/>
    <property type="match status" value="1"/>
</dbReference>
<accession>A0A0D3JHG6</accession>
<dbReference type="HOGENOM" id="CLU_2230181_0_0_1"/>
<reference evidence="3" key="1">
    <citation type="journal article" date="2013" name="Nature">
        <title>Pan genome of the phytoplankton Emiliania underpins its global distribution.</title>
        <authorList>
            <person name="Read B.A."/>
            <person name="Kegel J."/>
            <person name="Klute M.J."/>
            <person name="Kuo A."/>
            <person name="Lefebvre S.C."/>
            <person name="Maumus F."/>
            <person name="Mayer C."/>
            <person name="Miller J."/>
            <person name="Monier A."/>
            <person name="Salamov A."/>
            <person name="Young J."/>
            <person name="Aguilar M."/>
            <person name="Claverie J.M."/>
            <person name="Frickenhaus S."/>
            <person name="Gonzalez K."/>
            <person name="Herman E.K."/>
            <person name="Lin Y.C."/>
            <person name="Napier J."/>
            <person name="Ogata H."/>
            <person name="Sarno A.F."/>
            <person name="Shmutz J."/>
            <person name="Schroeder D."/>
            <person name="de Vargas C."/>
            <person name="Verret F."/>
            <person name="von Dassow P."/>
            <person name="Valentin K."/>
            <person name="Van de Peer Y."/>
            <person name="Wheeler G."/>
            <person name="Dacks J.B."/>
            <person name="Delwiche C.F."/>
            <person name="Dyhrman S.T."/>
            <person name="Glockner G."/>
            <person name="John U."/>
            <person name="Richards T."/>
            <person name="Worden A.Z."/>
            <person name="Zhang X."/>
            <person name="Grigoriev I.V."/>
            <person name="Allen A.E."/>
            <person name="Bidle K."/>
            <person name="Borodovsky M."/>
            <person name="Bowler C."/>
            <person name="Brownlee C."/>
            <person name="Cock J.M."/>
            <person name="Elias M."/>
            <person name="Gladyshev V.N."/>
            <person name="Groth M."/>
            <person name="Guda C."/>
            <person name="Hadaegh A."/>
            <person name="Iglesias-Rodriguez M.D."/>
            <person name="Jenkins J."/>
            <person name="Jones B.M."/>
            <person name="Lawson T."/>
            <person name="Leese F."/>
            <person name="Lindquist E."/>
            <person name="Lobanov A."/>
            <person name="Lomsadze A."/>
            <person name="Malik S.B."/>
            <person name="Marsh M.E."/>
            <person name="Mackinder L."/>
            <person name="Mock T."/>
            <person name="Mueller-Roeber B."/>
            <person name="Pagarete A."/>
            <person name="Parker M."/>
            <person name="Probert I."/>
            <person name="Quesneville H."/>
            <person name="Raines C."/>
            <person name="Rensing S.A."/>
            <person name="Riano-Pachon D.M."/>
            <person name="Richier S."/>
            <person name="Rokitta S."/>
            <person name="Shiraiwa Y."/>
            <person name="Soanes D.M."/>
            <person name="van der Giezen M."/>
            <person name="Wahlund T.M."/>
            <person name="Williams B."/>
            <person name="Wilson W."/>
            <person name="Wolfe G."/>
            <person name="Wurch L.L."/>
        </authorList>
    </citation>
    <scope>NUCLEOTIDE SEQUENCE</scope>
</reference>
<evidence type="ECO:0000259" key="1">
    <source>
        <dbReference type="Pfam" id="PF03457"/>
    </source>
</evidence>
<dbReference type="RefSeq" id="XP_005775380.1">
    <property type="nucleotide sequence ID" value="XM_005775323.1"/>
</dbReference>
<feature type="domain" description="Helicase-associated" evidence="1">
    <location>
        <begin position="35"/>
        <end position="95"/>
    </location>
</feature>